<keyword evidence="3" id="KW-1185">Reference proteome</keyword>
<dbReference type="GO" id="GO:0008408">
    <property type="term" value="F:3'-5' exonuclease activity"/>
    <property type="evidence" value="ECO:0007669"/>
    <property type="project" value="TreeGrafter"/>
</dbReference>
<organism evidence="2 3">
    <name type="scientific">Tuber aestivum</name>
    <name type="common">summer truffle</name>
    <dbReference type="NCBI Taxonomy" id="59557"/>
    <lineage>
        <taxon>Eukaryota</taxon>
        <taxon>Fungi</taxon>
        <taxon>Dikarya</taxon>
        <taxon>Ascomycota</taxon>
        <taxon>Pezizomycotina</taxon>
        <taxon>Pezizomycetes</taxon>
        <taxon>Pezizales</taxon>
        <taxon>Tuberaceae</taxon>
        <taxon>Tuber</taxon>
    </lineage>
</organism>
<dbReference type="AlphaFoldDB" id="A0A292Q5Z1"/>
<accession>A0A292Q5Z1</accession>
<dbReference type="InterPro" id="IPR002297">
    <property type="entry name" value="DNA-dir_DNA_pol_A_mt"/>
</dbReference>
<dbReference type="GO" id="GO:0006264">
    <property type="term" value="P:mitochondrial DNA replication"/>
    <property type="evidence" value="ECO:0007669"/>
    <property type="project" value="TreeGrafter"/>
</dbReference>
<dbReference type="Proteomes" id="UP001412239">
    <property type="component" value="Unassembled WGS sequence"/>
</dbReference>
<evidence type="ECO:0000313" key="3">
    <source>
        <dbReference type="Proteomes" id="UP001412239"/>
    </source>
</evidence>
<proteinExistence type="predicted"/>
<evidence type="ECO:0000313" key="2">
    <source>
        <dbReference type="EMBL" id="CUS14183.1"/>
    </source>
</evidence>
<dbReference type="EMBL" id="LN890961">
    <property type="protein sequence ID" value="CUS14183.1"/>
    <property type="molecule type" value="Genomic_DNA"/>
</dbReference>
<dbReference type="GO" id="GO:0005760">
    <property type="term" value="C:gamma DNA polymerase complex"/>
    <property type="evidence" value="ECO:0007669"/>
    <property type="project" value="InterPro"/>
</dbReference>
<dbReference type="Gene3D" id="3.30.420.390">
    <property type="match status" value="2"/>
</dbReference>
<evidence type="ECO:0000259" key="1">
    <source>
        <dbReference type="Pfam" id="PF18136"/>
    </source>
</evidence>
<dbReference type="PANTHER" id="PTHR10267">
    <property type="entry name" value="DNA POLYMERASE SUBUNIT GAMMA-1"/>
    <property type="match status" value="1"/>
</dbReference>
<name>A0A292Q5Z1_9PEZI</name>
<dbReference type="PANTHER" id="PTHR10267:SF0">
    <property type="entry name" value="DNA POLYMERASE SUBUNIT GAMMA-1"/>
    <property type="match status" value="1"/>
</dbReference>
<feature type="domain" description="DNA mitochondrial polymerase exonuclease" evidence="1">
    <location>
        <begin position="2"/>
        <end position="142"/>
    </location>
</feature>
<protein>
    <recommendedName>
        <fullName evidence="1">DNA mitochondrial polymerase exonuclease domain-containing protein</fullName>
    </recommendedName>
</protein>
<dbReference type="GO" id="GO:0003887">
    <property type="term" value="F:DNA-directed DNA polymerase activity"/>
    <property type="evidence" value="ECO:0007669"/>
    <property type="project" value="TreeGrafter"/>
</dbReference>
<dbReference type="InterPro" id="IPR041336">
    <property type="entry name" value="DNApol_Exo"/>
</dbReference>
<dbReference type="Pfam" id="PF18136">
    <property type="entry name" value="DNApol_Exo"/>
    <property type="match status" value="1"/>
</dbReference>
<sequence>MPRVIVGNNFGFGKALAHEEYDLRQSRNCFLDTLSLHAVVNGICSCRRPTWIRHKKNKELREWFEKEDHGDDLRAMLNAGLHEGEVEELWVRRSAINSLGEGTKFHYDIELNKEVRNYVRDMLKNLDELLNYCAEDVVATHKETPDRVKKRPVELAELALALKARGLWE</sequence>
<dbReference type="GO" id="GO:0003677">
    <property type="term" value="F:DNA binding"/>
    <property type="evidence" value="ECO:0007669"/>
    <property type="project" value="InterPro"/>
</dbReference>
<reference evidence="2" key="1">
    <citation type="submission" date="2015-10" db="EMBL/GenBank/DDBJ databases">
        <authorList>
            <person name="Regsiter A."/>
            <person name="william w."/>
        </authorList>
    </citation>
    <scope>NUCLEOTIDE SEQUENCE</scope>
    <source>
        <strain evidence="2">Montdore</strain>
    </source>
</reference>
<gene>
    <name evidence="2" type="ORF">GSTUAT00001696001</name>
</gene>